<dbReference type="Pfam" id="PF03466">
    <property type="entry name" value="LysR_substrate"/>
    <property type="match status" value="1"/>
</dbReference>
<evidence type="ECO:0000313" key="6">
    <source>
        <dbReference type="EMBL" id="MFD2692240.1"/>
    </source>
</evidence>
<dbReference type="Gene3D" id="3.40.190.10">
    <property type="entry name" value="Periplasmic binding protein-like II"/>
    <property type="match status" value="2"/>
</dbReference>
<dbReference type="SUPFAM" id="SSF53850">
    <property type="entry name" value="Periplasmic binding protein-like II"/>
    <property type="match status" value="1"/>
</dbReference>
<protein>
    <submittedName>
        <fullName evidence="6">LysR substrate-binding domain-containing protein</fullName>
    </submittedName>
</protein>
<dbReference type="SUPFAM" id="SSF46785">
    <property type="entry name" value="Winged helix' DNA-binding domain"/>
    <property type="match status" value="1"/>
</dbReference>
<dbReference type="PRINTS" id="PR00039">
    <property type="entry name" value="HTHLYSR"/>
</dbReference>
<evidence type="ECO:0000256" key="4">
    <source>
        <dbReference type="ARBA" id="ARBA00023163"/>
    </source>
</evidence>
<reference evidence="7" key="1">
    <citation type="journal article" date="2019" name="Int. J. Syst. Evol. Microbiol.">
        <title>The Global Catalogue of Microorganisms (GCM) 10K type strain sequencing project: providing services to taxonomists for standard genome sequencing and annotation.</title>
        <authorList>
            <consortium name="The Broad Institute Genomics Platform"/>
            <consortium name="The Broad Institute Genome Sequencing Center for Infectious Disease"/>
            <person name="Wu L."/>
            <person name="Ma J."/>
        </authorList>
    </citation>
    <scope>NUCLEOTIDE SEQUENCE [LARGE SCALE GENOMIC DNA]</scope>
    <source>
        <strain evidence="7">TISTR 2466</strain>
    </source>
</reference>
<evidence type="ECO:0000256" key="1">
    <source>
        <dbReference type="ARBA" id="ARBA00009437"/>
    </source>
</evidence>
<keyword evidence="3" id="KW-0238">DNA-binding</keyword>
<dbReference type="InterPro" id="IPR005119">
    <property type="entry name" value="LysR_subst-bd"/>
</dbReference>
<dbReference type="RefSeq" id="WP_253059211.1">
    <property type="nucleotide sequence ID" value="NZ_JAMXWM010000003.1"/>
</dbReference>
<dbReference type="PANTHER" id="PTHR30346">
    <property type="entry name" value="TRANSCRIPTIONAL DUAL REGULATOR HCAR-RELATED"/>
    <property type="match status" value="1"/>
</dbReference>
<name>A0ABW5S170_9BACL</name>
<gene>
    <name evidence="6" type="ORF">ACFSUE_01075</name>
</gene>
<proteinExistence type="inferred from homology"/>
<dbReference type="CDD" id="cd08414">
    <property type="entry name" value="PBP2_LTTR_aromatics_like"/>
    <property type="match status" value="1"/>
</dbReference>
<dbReference type="Pfam" id="PF00126">
    <property type="entry name" value="HTH_1"/>
    <property type="match status" value="1"/>
</dbReference>
<evidence type="ECO:0000256" key="3">
    <source>
        <dbReference type="ARBA" id="ARBA00023125"/>
    </source>
</evidence>
<dbReference type="Gene3D" id="1.10.10.10">
    <property type="entry name" value="Winged helix-like DNA-binding domain superfamily/Winged helix DNA-binding domain"/>
    <property type="match status" value="1"/>
</dbReference>
<dbReference type="EMBL" id="JBHUMQ010000001">
    <property type="protein sequence ID" value="MFD2692240.1"/>
    <property type="molecule type" value="Genomic_DNA"/>
</dbReference>
<evidence type="ECO:0000313" key="7">
    <source>
        <dbReference type="Proteomes" id="UP001597399"/>
    </source>
</evidence>
<keyword evidence="4" id="KW-0804">Transcription</keyword>
<comment type="similarity">
    <text evidence="1">Belongs to the LysR transcriptional regulatory family.</text>
</comment>
<dbReference type="InterPro" id="IPR036390">
    <property type="entry name" value="WH_DNA-bd_sf"/>
</dbReference>
<dbReference type="Proteomes" id="UP001597399">
    <property type="component" value="Unassembled WGS sequence"/>
</dbReference>
<evidence type="ECO:0000256" key="2">
    <source>
        <dbReference type="ARBA" id="ARBA00023015"/>
    </source>
</evidence>
<dbReference type="PANTHER" id="PTHR30346:SF0">
    <property type="entry name" value="HCA OPERON TRANSCRIPTIONAL ACTIVATOR HCAR"/>
    <property type="match status" value="1"/>
</dbReference>
<keyword evidence="7" id="KW-1185">Reference proteome</keyword>
<comment type="caution">
    <text evidence="6">The sequence shown here is derived from an EMBL/GenBank/DDBJ whole genome shotgun (WGS) entry which is preliminary data.</text>
</comment>
<evidence type="ECO:0000259" key="5">
    <source>
        <dbReference type="PROSITE" id="PS50931"/>
    </source>
</evidence>
<organism evidence="6 7">
    <name type="scientific">Sporolactobacillus shoreicorticis</name>
    <dbReference type="NCBI Taxonomy" id="1923877"/>
    <lineage>
        <taxon>Bacteria</taxon>
        <taxon>Bacillati</taxon>
        <taxon>Bacillota</taxon>
        <taxon>Bacilli</taxon>
        <taxon>Bacillales</taxon>
        <taxon>Sporolactobacillaceae</taxon>
        <taxon>Sporolactobacillus</taxon>
    </lineage>
</organism>
<accession>A0ABW5S170</accession>
<dbReference type="InterPro" id="IPR036388">
    <property type="entry name" value="WH-like_DNA-bd_sf"/>
</dbReference>
<dbReference type="PROSITE" id="PS50931">
    <property type="entry name" value="HTH_LYSR"/>
    <property type="match status" value="1"/>
</dbReference>
<dbReference type="InterPro" id="IPR000847">
    <property type="entry name" value="LysR_HTH_N"/>
</dbReference>
<keyword evidence="2" id="KW-0805">Transcription regulation</keyword>
<sequence>MELRQIKYFVAVSEECHFGRAAHKIGIAQPALSQQIKRLEQELGGALFTRTKRHVAITDAGKVFLTEAKALLTQAERAKKAVGNAFKGNVGELVLEFVESATWKIIPEMLAIYRKLYPNVKVILQPLHTINQVDAIKNGKIQVGILGTPIEDPLLFNYLLRKESYVVALPVHHSLASKTEIFANDLRNEAFVTTLRETGTFYYDSMIKVCMDAGFSPRIIQEARDMQTVLALVSSGLGIALIHESARHIRNDVVYKPLIGTCQKAYQMSFAWRKEADSPVVINFLKVIKHLYPTLN</sequence>
<feature type="domain" description="HTH lysR-type" evidence="5">
    <location>
        <begin position="1"/>
        <end position="58"/>
    </location>
</feature>